<dbReference type="OrthoDB" id="2434338at2759"/>
<name>A0A9N9FWG5_9GLOM</name>
<gene>
    <name evidence="1" type="ORF">POCULU_LOCUS5577</name>
</gene>
<organism evidence="1 2">
    <name type="scientific">Paraglomus occultum</name>
    <dbReference type="NCBI Taxonomy" id="144539"/>
    <lineage>
        <taxon>Eukaryota</taxon>
        <taxon>Fungi</taxon>
        <taxon>Fungi incertae sedis</taxon>
        <taxon>Mucoromycota</taxon>
        <taxon>Glomeromycotina</taxon>
        <taxon>Glomeromycetes</taxon>
        <taxon>Paraglomerales</taxon>
        <taxon>Paraglomeraceae</taxon>
        <taxon>Paraglomus</taxon>
    </lineage>
</organism>
<proteinExistence type="predicted"/>
<dbReference type="EMBL" id="CAJVPJ010000877">
    <property type="protein sequence ID" value="CAG8562393.1"/>
    <property type="molecule type" value="Genomic_DNA"/>
</dbReference>
<protein>
    <submittedName>
        <fullName evidence="1">3892_t:CDS:1</fullName>
    </submittedName>
</protein>
<sequence>MSSNRGIATTENREVIQELREIKSDIKEEVIDIQPLLKTKRLLEKVVKEGTSSELEEMGGVQAFEMAYELS</sequence>
<reference evidence="1" key="1">
    <citation type="submission" date="2021-06" db="EMBL/GenBank/DDBJ databases">
        <authorList>
            <person name="Kallberg Y."/>
            <person name="Tangrot J."/>
            <person name="Rosling A."/>
        </authorList>
    </citation>
    <scope>NUCLEOTIDE SEQUENCE</scope>
    <source>
        <strain evidence="1">IA702</strain>
    </source>
</reference>
<accession>A0A9N9FWG5</accession>
<comment type="caution">
    <text evidence="1">The sequence shown here is derived from an EMBL/GenBank/DDBJ whole genome shotgun (WGS) entry which is preliminary data.</text>
</comment>
<dbReference type="AlphaFoldDB" id="A0A9N9FWG5"/>
<evidence type="ECO:0000313" key="2">
    <source>
        <dbReference type="Proteomes" id="UP000789572"/>
    </source>
</evidence>
<dbReference type="Proteomes" id="UP000789572">
    <property type="component" value="Unassembled WGS sequence"/>
</dbReference>
<evidence type="ECO:0000313" key="1">
    <source>
        <dbReference type="EMBL" id="CAG8562393.1"/>
    </source>
</evidence>
<keyword evidence="2" id="KW-1185">Reference proteome</keyword>